<dbReference type="Proteomes" id="UP000286806">
    <property type="component" value="Unassembled WGS sequence"/>
</dbReference>
<reference evidence="1 2" key="1">
    <citation type="journal article" date="2019" name="Front. Microbiol.">
        <title>Genomes of Neutrophilic Sulfur-Oxidizing Chemolithoautotrophs Representing 9 Proteobacterial Species From 8 Genera.</title>
        <authorList>
            <person name="Watanabe T."/>
            <person name="Kojima H."/>
            <person name="Umezawa K."/>
            <person name="Hori C."/>
            <person name="Takasuka T.E."/>
            <person name="Kato Y."/>
            <person name="Fukui M."/>
        </authorList>
    </citation>
    <scope>NUCLEOTIDE SEQUENCE [LARGE SCALE GENOMIC DNA]</scope>
    <source>
        <strain evidence="1 2">TTN</strain>
    </source>
</reference>
<keyword evidence="2" id="KW-1185">Reference proteome</keyword>
<name>A0A401JZD1_9PROT</name>
<protein>
    <submittedName>
        <fullName evidence="1">Regulatory protein</fullName>
    </submittedName>
</protein>
<dbReference type="EMBL" id="BGOW01000030">
    <property type="protein sequence ID" value="GCB01978.1"/>
    <property type="molecule type" value="Genomic_DNA"/>
</dbReference>
<comment type="caution">
    <text evidence="1">The sequence shown here is derived from an EMBL/GenBank/DDBJ whole genome shotgun (WGS) entry which is preliminary data.</text>
</comment>
<evidence type="ECO:0000313" key="1">
    <source>
        <dbReference type="EMBL" id="GCB01978.1"/>
    </source>
</evidence>
<proteinExistence type="predicted"/>
<gene>
    <name evidence="1" type="ORF">SFMTTN_2793</name>
</gene>
<dbReference type="RefSeq" id="WP_124705739.1">
    <property type="nucleotide sequence ID" value="NZ_BGOW01000030.1"/>
</dbReference>
<evidence type="ECO:0000313" key="2">
    <source>
        <dbReference type="Proteomes" id="UP000286806"/>
    </source>
</evidence>
<dbReference type="InterPro" id="IPR016631">
    <property type="entry name" value="Regulatory_RpfE"/>
</dbReference>
<dbReference type="OrthoDB" id="5295974at2"/>
<dbReference type="PIRSF" id="PIRSF015283">
    <property type="entry name" value="Regulatory_RpfE"/>
    <property type="match status" value="1"/>
</dbReference>
<sequence>MIITLLIPDLIPAPEMRDAALGGLALPALQTLLARADKTAAPAEGGLDGWLCRAFGVDKQQDWPIAPITLLADGGEPGKAYWLRADPVHLRATRDKLMLVDSGAFQLTQIEAETYAQAFNAHFRADGFTLYPLRPDRWYLKLDQHPAINTHPVTAVTGKHLDPYLPQGADGLKWHRLYNEIQMLFFSLPLNDVREARGELTVNSIWLWGGGTPPRIASANSKVLANDPTARAIALAAACPNDTLPVNAAALADNTDDTLVLAEHLRGAAQYGDIIGWREGMQQLETDWFAPLLTLLKSGKVDELRIVVPTTEENLEWRVTRGMLLKFWQRGSIAGLLR</sequence>
<organism evidence="1 2">
    <name type="scientific">Sulfuriferula multivorans</name>
    <dbReference type="NCBI Taxonomy" id="1559896"/>
    <lineage>
        <taxon>Bacteria</taxon>
        <taxon>Pseudomonadati</taxon>
        <taxon>Pseudomonadota</taxon>
        <taxon>Betaproteobacteria</taxon>
        <taxon>Nitrosomonadales</taxon>
        <taxon>Sulfuricellaceae</taxon>
        <taxon>Sulfuriferula</taxon>
    </lineage>
</organism>
<dbReference type="AlphaFoldDB" id="A0A401JZD1"/>
<accession>A0A401JZD1</accession>